<comment type="caution">
    <text evidence="4">The sequence shown here is derived from an EMBL/GenBank/DDBJ whole genome shotgun (WGS) entry which is preliminary data.</text>
</comment>
<feature type="region of interest" description="Disordered" evidence="3">
    <location>
        <begin position="28"/>
        <end position="50"/>
    </location>
</feature>
<dbReference type="Gene3D" id="3.90.226.10">
    <property type="entry name" value="2-enoyl-CoA Hydratase, Chain A, domain 1"/>
    <property type="match status" value="1"/>
</dbReference>
<dbReference type="PROSITE" id="PS00166">
    <property type="entry name" value="ENOYL_COA_HYDRATASE"/>
    <property type="match status" value="1"/>
</dbReference>
<sequence>MKQNWLPVAKSVACVRCPSLCSAPWTEAVPGGPVQSRDEGGERVTGSDDRTLLHADRRGAVLLLTLDGPRTRNAIGPDVYTELQTSIIAAGADPDIRAVVLTGAGGYFSSGGNVLALRDSATRTLAEVTANTDRLNGMIKAIVDGPIPVIAAVEGGAAGAGVGLALACDLIVAGEMAAFTVAHIRVGLSPDGGVTHFLSSALPRQLALEMCLLGQPMPAARLAQFGVVNTLTPQGGTLEAALRLADRVASGPPEATARIKHQITTAPTHDLATQLEIEARAINLARFGTEAAEGLSAFIAKRRPDFAGAHRGTAGAAGRESLNRGEN</sequence>
<evidence type="ECO:0000313" key="5">
    <source>
        <dbReference type="Proteomes" id="UP000584642"/>
    </source>
</evidence>
<evidence type="ECO:0000313" key="4">
    <source>
        <dbReference type="EMBL" id="NYZ24374.1"/>
    </source>
</evidence>
<dbReference type="NCBIfam" id="NF005700">
    <property type="entry name" value="PRK07511.1"/>
    <property type="match status" value="1"/>
</dbReference>
<evidence type="ECO:0000256" key="1">
    <source>
        <dbReference type="ARBA" id="ARBA00005254"/>
    </source>
</evidence>
<protein>
    <submittedName>
        <fullName evidence="4">Enoyl-CoA hydratase</fullName>
    </submittedName>
</protein>
<dbReference type="PANTHER" id="PTHR43459">
    <property type="entry name" value="ENOYL-COA HYDRATASE"/>
    <property type="match status" value="1"/>
</dbReference>
<dbReference type="EMBL" id="JABFDB010000039">
    <property type="protein sequence ID" value="NYZ24374.1"/>
    <property type="molecule type" value="Genomic_DNA"/>
</dbReference>
<accession>A0ABX2TJ54</accession>
<dbReference type="Pfam" id="PF00378">
    <property type="entry name" value="ECH_1"/>
    <property type="match status" value="1"/>
</dbReference>
<proteinExistence type="inferred from homology"/>
<reference evidence="4 5" key="1">
    <citation type="submission" date="2020-05" db="EMBL/GenBank/DDBJ databases">
        <title>Azospirillum oleiclasticum sp. nov, a nitrogen-fixing and heavy crude oil-emulsifying bacterium isolated from the crude oil of Yumen Oilfield.</title>
        <authorList>
            <person name="Wu D."/>
            <person name="Cai M."/>
            <person name="Zhang X."/>
        </authorList>
    </citation>
    <scope>NUCLEOTIDE SEQUENCE [LARGE SCALE GENOMIC DNA]</scope>
    <source>
        <strain evidence="4 5">ROY-1-1-2</strain>
    </source>
</reference>
<dbReference type="InterPro" id="IPR001753">
    <property type="entry name" value="Enoyl-CoA_hydra/iso"/>
</dbReference>
<dbReference type="InterPro" id="IPR029045">
    <property type="entry name" value="ClpP/crotonase-like_dom_sf"/>
</dbReference>
<dbReference type="Proteomes" id="UP000584642">
    <property type="component" value="Unassembled WGS sequence"/>
</dbReference>
<organism evidence="4 5">
    <name type="scientific">Azospirillum oleiclasticum</name>
    <dbReference type="NCBI Taxonomy" id="2735135"/>
    <lineage>
        <taxon>Bacteria</taxon>
        <taxon>Pseudomonadati</taxon>
        <taxon>Pseudomonadota</taxon>
        <taxon>Alphaproteobacteria</taxon>
        <taxon>Rhodospirillales</taxon>
        <taxon>Azospirillaceae</taxon>
        <taxon>Azospirillum</taxon>
    </lineage>
</organism>
<evidence type="ECO:0000256" key="3">
    <source>
        <dbReference type="SAM" id="MobiDB-lite"/>
    </source>
</evidence>
<dbReference type="PANTHER" id="PTHR43459:SF1">
    <property type="entry name" value="EG:BACN32G11.4 PROTEIN"/>
    <property type="match status" value="1"/>
</dbReference>
<dbReference type="NCBIfam" id="NF046063">
    <property type="entry name" value="oxepin_alt"/>
    <property type="match status" value="1"/>
</dbReference>
<dbReference type="Gene3D" id="1.10.12.10">
    <property type="entry name" value="Lyase 2-enoyl-coa Hydratase, Chain A, domain 2"/>
    <property type="match status" value="1"/>
</dbReference>
<dbReference type="CDD" id="cd06558">
    <property type="entry name" value="crotonase-like"/>
    <property type="match status" value="1"/>
</dbReference>
<dbReference type="SUPFAM" id="SSF52096">
    <property type="entry name" value="ClpP/crotonase"/>
    <property type="match status" value="1"/>
</dbReference>
<evidence type="ECO:0000256" key="2">
    <source>
        <dbReference type="RuleBase" id="RU003707"/>
    </source>
</evidence>
<gene>
    <name evidence="4" type="ORF">HND93_32105</name>
</gene>
<name>A0ABX2TJ54_9PROT</name>
<keyword evidence="5" id="KW-1185">Reference proteome</keyword>
<feature type="compositionally biased region" description="Basic and acidic residues" evidence="3">
    <location>
        <begin position="36"/>
        <end position="50"/>
    </location>
</feature>
<dbReference type="InterPro" id="IPR014748">
    <property type="entry name" value="Enoyl-CoA_hydra_C"/>
</dbReference>
<comment type="similarity">
    <text evidence="1 2">Belongs to the enoyl-CoA hydratase/isomerase family.</text>
</comment>
<dbReference type="InterPro" id="IPR018376">
    <property type="entry name" value="Enoyl-CoA_hyd/isom_CS"/>
</dbReference>